<dbReference type="InterPro" id="IPR011989">
    <property type="entry name" value="ARM-like"/>
</dbReference>
<name>A0AAU7CHF2_9BACT</name>
<reference evidence="6" key="1">
    <citation type="submission" date="2024-05" db="EMBL/GenBank/DDBJ databases">
        <title>Planctomycetes of the genus Singulisphaera possess chitinolytic capabilities.</title>
        <authorList>
            <person name="Ivanova A."/>
        </authorList>
    </citation>
    <scope>NUCLEOTIDE SEQUENCE</scope>
    <source>
        <strain evidence="6">Ch08T</strain>
    </source>
</reference>
<dbReference type="SUPFAM" id="SSF50952">
    <property type="entry name" value="Soluble quinoprotein glucose dehydrogenase"/>
    <property type="match status" value="1"/>
</dbReference>
<dbReference type="GO" id="GO:0020037">
    <property type="term" value="F:heme binding"/>
    <property type="evidence" value="ECO:0007669"/>
    <property type="project" value="InterPro"/>
</dbReference>
<evidence type="ECO:0000256" key="1">
    <source>
        <dbReference type="ARBA" id="ARBA00022617"/>
    </source>
</evidence>
<evidence type="ECO:0000313" key="6">
    <source>
        <dbReference type="EMBL" id="XBH04590.1"/>
    </source>
</evidence>
<feature type="domain" description="Cytochrome c" evidence="5">
    <location>
        <begin position="910"/>
        <end position="1045"/>
    </location>
</feature>
<dbReference type="InterPro" id="IPR004155">
    <property type="entry name" value="PBS_lyase_HEAT"/>
</dbReference>
<organism evidence="6">
    <name type="scientific">Singulisphaera sp. Ch08</name>
    <dbReference type="NCBI Taxonomy" id="3120278"/>
    <lineage>
        <taxon>Bacteria</taxon>
        <taxon>Pseudomonadati</taxon>
        <taxon>Planctomycetota</taxon>
        <taxon>Planctomycetia</taxon>
        <taxon>Isosphaerales</taxon>
        <taxon>Isosphaeraceae</taxon>
        <taxon>Singulisphaera</taxon>
    </lineage>
</organism>
<dbReference type="PANTHER" id="PTHR33546:SF1">
    <property type="entry name" value="LARGE, MULTIFUNCTIONAL SECRETED PROTEIN"/>
    <property type="match status" value="1"/>
</dbReference>
<dbReference type="InterPro" id="IPR011042">
    <property type="entry name" value="6-blade_b-propeller_TolB-like"/>
</dbReference>
<sequence>MMRRFGFHLITSLIIVPLGTTALGDEPAGPGAQPESSKQKTEKKLLEGIKAPSDFKVTLFAAPPDIRYPACLAAAPTGEVFVGIDENGSLDAKADRGRVVRCIDDDGDGRADRFNVFAKMDSPRGLIVDGGTLYVLHPPKLTAFHDEDGDGVADRSEVLVDGIGFDLKFRGADHTTNGIRLGIDGWIYVAVGDYGFIKAVGKDGTALQLHGGGVARVRTDGTGLEQFSRGQRNIYDVAIDPLMNVFTRDNTNDGGGWDVRLSQVIQTGQYGYPSLFTRFSDEIVPPLADYGGGSPTGSLYVQEPGLPPGFSDTLYTCEWGRSVVERHPLESKGAGFKAGKEPFVELPRPTDMDIDGQSHIYIASWREGGFVFDKPDVGYVVRVSPKDHSPPKFPDLKAASDEQVVRYLAAPSDVLRLNAQREIVRRAKPSFAPELEALALADGPLPSRAAAIFALKQLLGNQAQASLIRLAKVDPVREFALRALADRKSDAAGSPAEPFLNALADTNPRVRLQAVIGLARLNHREAAQAILPCIEDDDPLVVHAAINALVSLDAVEVCLKALDPSSPRLIPGAVRVLQSLHDARTVDGLIQKLAKDRDETTQRACLKALCRLYYREADWDGRWWGTRPDTSGPYFTATAWSETDRIGRALTETLRKADTGLARWLLIELLKNKVDLDGSTAMAIKLAKDDPTLHIATVESLVGQQNLSDDAIRVLGTVAAAGRETPALRTKALRGLVRHLDQPAALDAAVTGFATVAGLEPRDSALNGVLQDFLREGRHARNLKPILAFVDDADPARSALAYAILLEVDRNPRSPSEAKAAVRKAIDGAWSQPKTAASLLRAIGQRRVTAYALQVRNHLEDPNQDVRDAAVIASRRLDLDHATRRGGKSAPTIATLPFDQVIAGLEKAKGDPSLGAELFQKQGCLACHTVAADEPPKGPFLGGIGTRYSRAELTESILKPNAKIAQGFETQKFATVAGLQYEGFVVREAGDEVELRNAAGEVTVIPKKDIEERGKAETSVMPTGLADPLTVADLASLLAYLESLKAK</sequence>
<dbReference type="AlphaFoldDB" id="A0AAU7CHF2"/>
<keyword evidence="3 4" id="KW-0408">Iron</keyword>
<accession>A0AAU7CHF2</accession>
<dbReference type="InterPro" id="IPR011041">
    <property type="entry name" value="Quinoprot_gluc/sorb_DH_b-prop"/>
</dbReference>
<dbReference type="InterPro" id="IPR036909">
    <property type="entry name" value="Cyt_c-like_dom_sf"/>
</dbReference>
<dbReference type="Pfam" id="PF13646">
    <property type="entry name" value="HEAT_2"/>
    <property type="match status" value="1"/>
</dbReference>
<dbReference type="Gene3D" id="1.10.760.10">
    <property type="entry name" value="Cytochrome c-like domain"/>
    <property type="match status" value="1"/>
</dbReference>
<keyword evidence="2 4" id="KW-0479">Metal-binding</keyword>
<dbReference type="InterPro" id="IPR009056">
    <property type="entry name" value="Cyt_c-like_dom"/>
</dbReference>
<dbReference type="RefSeq" id="WP_406697379.1">
    <property type="nucleotide sequence ID" value="NZ_CP155447.1"/>
</dbReference>
<dbReference type="SMART" id="SM00567">
    <property type="entry name" value="EZ_HEAT"/>
    <property type="match status" value="2"/>
</dbReference>
<dbReference type="SUPFAM" id="SSF46626">
    <property type="entry name" value="Cytochrome c"/>
    <property type="match status" value="1"/>
</dbReference>
<gene>
    <name evidence="6" type="ORF">V5E97_00850</name>
</gene>
<dbReference type="GO" id="GO:0046872">
    <property type="term" value="F:metal ion binding"/>
    <property type="evidence" value="ECO:0007669"/>
    <property type="project" value="UniProtKB-KW"/>
</dbReference>
<evidence type="ECO:0000256" key="4">
    <source>
        <dbReference type="PROSITE-ProRule" id="PRU00433"/>
    </source>
</evidence>
<dbReference type="Gene3D" id="2.120.10.30">
    <property type="entry name" value="TolB, C-terminal domain"/>
    <property type="match status" value="1"/>
</dbReference>
<evidence type="ECO:0000256" key="2">
    <source>
        <dbReference type="ARBA" id="ARBA00022723"/>
    </source>
</evidence>
<dbReference type="InterPro" id="IPR055557">
    <property type="entry name" value="DUF7133"/>
</dbReference>
<evidence type="ECO:0000256" key="3">
    <source>
        <dbReference type="ARBA" id="ARBA00023004"/>
    </source>
</evidence>
<dbReference type="Gene3D" id="1.25.10.10">
    <property type="entry name" value="Leucine-rich Repeat Variant"/>
    <property type="match status" value="1"/>
</dbReference>
<dbReference type="Pfam" id="PF00034">
    <property type="entry name" value="Cytochrom_C"/>
    <property type="match status" value="1"/>
</dbReference>
<keyword evidence="1 4" id="KW-0349">Heme</keyword>
<dbReference type="NCBIfam" id="TIGR02603">
    <property type="entry name" value="CxxCH_TIGR02603"/>
    <property type="match status" value="1"/>
</dbReference>
<dbReference type="EMBL" id="CP155447">
    <property type="protein sequence ID" value="XBH04590.1"/>
    <property type="molecule type" value="Genomic_DNA"/>
</dbReference>
<dbReference type="GO" id="GO:0009055">
    <property type="term" value="F:electron transfer activity"/>
    <property type="evidence" value="ECO:0007669"/>
    <property type="project" value="InterPro"/>
</dbReference>
<dbReference type="Pfam" id="PF23500">
    <property type="entry name" value="DUF7133"/>
    <property type="match status" value="1"/>
</dbReference>
<dbReference type="SUPFAM" id="SSF48371">
    <property type="entry name" value="ARM repeat"/>
    <property type="match status" value="1"/>
</dbReference>
<protein>
    <submittedName>
        <fullName evidence="6">HEAT repeat domain-containing protein</fullName>
    </submittedName>
</protein>
<proteinExistence type="predicted"/>
<dbReference type="PANTHER" id="PTHR33546">
    <property type="entry name" value="LARGE, MULTIFUNCTIONAL SECRETED PROTEIN-RELATED"/>
    <property type="match status" value="1"/>
</dbReference>
<evidence type="ECO:0000259" key="5">
    <source>
        <dbReference type="PROSITE" id="PS51007"/>
    </source>
</evidence>
<dbReference type="InterPro" id="IPR016024">
    <property type="entry name" value="ARM-type_fold"/>
</dbReference>
<dbReference type="InterPro" id="IPR013427">
    <property type="entry name" value="Haem-bd_dom_put"/>
</dbReference>
<dbReference type="PROSITE" id="PS51007">
    <property type="entry name" value="CYTC"/>
    <property type="match status" value="1"/>
</dbReference>